<protein>
    <submittedName>
        <fullName evidence="6">ATP-dependent carboxylate-amine ligase domain protein ATP-grasp</fullName>
    </submittedName>
</protein>
<dbReference type="PROSITE" id="PS50975">
    <property type="entry name" value="ATP_GRASP"/>
    <property type="match status" value="1"/>
</dbReference>
<feature type="domain" description="ATP-grasp" evidence="5">
    <location>
        <begin position="105"/>
        <end position="291"/>
    </location>
</feature>
<reference evidence="6 7" key="1">
    <citation type="journal article" date="2011" name="J. Bacteriol.">
        <title>Complete genome sequence of the cellulose-degrading bacterium Cellulosilyticum lentocellum.</title>
        <authorList>
            <consortium name="US DOE Joint Genome Institute"/>
            <person name="Miller D.A."/>
            <person name="Suen G."/>
            <person name="Bruce D."/>
            <person name="Copeland A."/>
            <person name="Cheng J.F."/>
            <person name="Detter C."/>
            <person name="Goodwin L.A."/>
            <person name="Han C.S."/>
            <person name="Hauser L.J."/>
            <person name="Land M.L."/>
            <person name="Lapidus A."/>
            <person name="Lucas S."/>
            <person name="Meincke L."/>
            <person name="Pitluck S."/>
            <person name="Tapia R."/>
            <person name="Teshima H."/>
            <person name="Woyke T."/>
            <person name="Fox B.G."/>
            <person name="Angert E.R."/>
            <person name="Currie C.R."/>
        </authorList>
    </citation>
    <scope>NUCLEOTIDE SEQUENCE [LARGE SCALE GENOMIC DNA]</scope>
    <source>
        <strain evidence="7">ATCC 49066 / DSM 5427 / NCIMB 11756 / RHM5</strain>
    </source>
</reference>
<dbReference type="KEGG" id="cle:Clole_3489"/>
<accession>F2JSD5</accession>
<comment type="pathway">
    <text evidence="3">Purine metabolism.</text>
</comment>
<dbReference type="GO" id="GO:0046872">
    <property type="term" value="F:metal ion binding"/>
    <property type="evidence" value="ECO:0007669"/>
    <property type="project" value="InterPro"/>
</dbReference>
<keyword evidence="6" id="KW-0436">Ligase</keyword>
<dbReference type="eggNOG" id="COG0026">
    <property type="taxonomic scope" value="Bacteria"/>
</dbReference>
<dbReference type="GO" id="GO:0016874">
    <property type="term" value="F:ligase activity"/>
    <property type="evidence" value="ECO:0007669"/>
    <property type="project" value="UniProtKB-KW"/>
</dbReference>
<evidence type="ECO:0000256" key="2">
    <source>
        <dbReference type="ARBA" id="ARBA00022840"/>
    </source>
</evidence>
<dbReference type="InterPro" id="IPR003135">
    <property type="entry name" value="ATP-grasp_carboxylate-amine"/>
</dbReference>
<dbReference type="SUPFAM" id="SSF56059">
    <property type="entry name" value="Glutathione synthetase ATP-binding domain-like"/>
    <property type="match status" value="1"/>
</dbReference>
<dbReference type="Proteomes" id="UP000008467">
    <property type="component" value="Chromosome"/>
</dbReference>
<keyword evidence="7" id="KW-1185">Reference proteome</keyword>
<evidence type="ECO:0000256" key="4">
    <source>
        <dbReference type="PROSITE-ProRule" id="PRU00409"/>
    </source>
</evidence>
<name>F2JSD5_CELLD</name>
<gene>
    <name evidence="6" type="ordered locus">Clole_3489</name>
</gene>
<evidence type="ECO:0000259" key="5">
    <source>
        <dbReference type="PROSITE" id="PS50975"/>
    </source>
</evidence>
<dbReference type="Pfam" id="PF22660">
    <property type="entry name" value="RS_preATP-grasp-like"/>
    <property type="match status" value="1"/>
</dbReference>
<sequence>MNFNGIKQIGIVGGGTSALMLCIEAAKVGIRTSLLDPKVGCIGSQLANEHIISAITNESIQKLSLRCDVLIFNTKLDFELNVKLHAKTYPNKETMKDLCHFKNVQDILEFLDIPVPKVYYQDNKQQAFSQMENLEMPFRFIKQYTDRTEQMAVYNKEDLADFILEVDEGADSFILQPITKYSRIITFLCIVDEDEKAYIYDPVEELNDEDKTCHLKISDSLSKTMLTRLNRYNKKLLKEINGIGAFTIKYGIKANKSVELIEITPELSMAGLLTLEAYELSIYEQYLHLLVGMSINKPELEAYVQGTIKPVKEQKEEKGIYHFYQLGQNQLYIKRDKEEPKA</sequence>
<dbReference type="EMBL" id="CP002582">
    <property type="protein sequence ID" value="ADZ85173.1"/>
    <property type="molecule type" value="Genomic_DNA"/>
</dbReference>
<dbReference type="Pfam" id="PF02222">
    <property type="entry name" value="ATP-grasp"/>
    <property type="match status" value="1"/>
</dbReference>
<evidence type="ECO:0000313" key="7">
    <source>
        <dbReference type="Proteomes" id="UP000008467"/>
    </source>
</evidence>
<dbReference type="Gene3D" id="3.30.470.20">
    <property type="entry name" value="ATP-grasp fold, B domain"/>
    <property type="match status" value="1"/>
</dbReference>
<dbReference type="AlphaFoldDB" id="F2JSD5"/>
<dbReference type="InterPro" id="IPR054350">
    <property type="entry name" value="PurT/PurK_preATP-grasp"/>
</dbReference>
<keyword evidence="1 4" id="KW-0547">Nucleotide-binding</keyword>
<keyword evidence="2 4" id="KW-0067">ATP-binding</keyword>
<dbReference type="SUPFAM" id="SSF52440">
    <property type="entry name" value="PreATP-grasp domain"/>
    <property type="match status" value="1"/>
</dbReference>
<dbReference type="STRING" id="642492.Clole_3489"/>
<dbReference type="InterPro" id="IPR011761">
    <property type="entry name" value="ATP-grasp"/>
</dbReference>
<dbReference type="HOGENOM" id="CLU_810605_0_0_9"/>
<dbReference type="Gene3D" id="3.40.50.20">
    <property type="match status" value="1"/>
</dbReference>
<proteinExistence type="predicted"/>
<dbReference type="RefSeq" id="WP_013658449.1">
    <property type="nucleotide sequence ID" value="NC_015275.1"/>
</dbReference>
<dbReference type="InterPro" id="IPR016185">
    <property type="entry name" value="PreATP-grasp_dom_sf"/>
</dbReference>
<evidence type="ECO:0000256" key="1">
    <source>
        <dbReference type="ARBA" id="ARBA00022741"/>
    </source>
</evidence>
<dbReference type="GO" id="GO:0005524">
    <property type="term" value="F:ATP binding"/>
    <property type="evidence" value="ECO:0007669"/>
    <property type="project" value="UniProtKB-UniRule"/>
</dbReference>
<evidence type="ECO:0000313" key="6">
    <source>
        <dbReference type="EMBL" id="ADZ85173.1"/>
    </source>
</evidence>
<organism evidence="6 7">
    <name type="scientific">Cellulosilyticum lentocellum (strain ATCC 49066 / DSM 5427 / NCIMB 11756 / RHM5)</name>
    <name type="common">Clostridium lentocellum</name>
    <dbReference type="NCBI Taxonomy" id="642492"/>
    <lineage>
        <taxon>Bacteria</taxon>
        <taxon>Bacillati</taxon>
        <taxon>Bacillota</taxon>
        <taxon>Clostridia</taxon>
        <taxon>Lachnospirales</taxon>
        <taxon>Cellulosilyticaceae</taxon>
        <taxon>Cellulosilyticum</taxon>
    </lineage>
</organism>
<evidence type="ECO:0000256" key="3">
    <source>
        <dbReference type="ARBA" id="ARBA00025704"/>
    </source>
</evidence>
<dbReference type="PANTHER" id="PTHR11609">
    <property type="entry name" value="PURINE BIOSYNTHESIS PROTEIN 6/7, PUR6/7"/>
    <property type="match status" value="1"/>
</dbReference>
<dbReference type="PANTHER" id="PTHR11609:SF5">
    <property type="entry name" value="PHOSPHORIBOSYLAMINOIMIDAZOLE CARBOXYLASE"/>
    <property type="match status" value="1"/>
</dbReference>